<keyword evidence="2" id="KW-1185">Reference proteome</keyword>
<dbReference type="Proteomes" id="UP001218188">
    <property type="component" value="Unassembled WGS sequence"/>
</dbReference>
<comment type="caution">
    <text evidence="1">The sequence shown here is derived from an EMBL/GenBank/DDBJ whole genome shotgun (WGS) entry which is preliminary data.</text>
</comment>
<dbReference type="EMBL" id="JARJCM010000309">
    <property type="protein sequence ID" value="KAJ7019049.1"/>
    <property type="molecule type" value="Genomic_DNA"/>
</dbReference>
<gene>
    <name evidence="1" type="ORF">C8F04DRAFT_1198138</name>
</gene>
<dbReference type="AlphaFoldDB" id="A0AAD6S1E1"/>
<name>A0AAD6S1E1_9AGAR</name>
<reference evidence="1" key="1">
    <citation type="submission" date="2023-03" db="EMBL/GenBank/DDBJ databases">
        <title>Massive genome expansion in bonnet fungi (Mycena s.s.) driven by repeated elements and novel gene families across ecological guilds.</title>
        <authorList>
            <consortium name="Lawrence Berkeley National Laboratory"/>
            <person name="Harder C.B."/>
            <person name="Miyauchi S."/>
            <person name="Viragh M."/>
            <person name="Kuo A."/>
            <person name="Thoen E."/>
            <person name="Andreopoulos B."/>
            <person name="Lu D."/>
            <person name="Skrede I."/>
            <person name="Drula E."/>
            <person name="Henrissat B."/>
            <person name="Morin E."/>
            <person name="Kohler A."/>
            <person name="Barry K."/>
            <person name="LaButti K."/>
            <person name="Morin E."/>
            <person name="Salamov A."/>
            <person name="Lipzen A."/>
            <person name="Mereny Z."/>
            <person name="Hegedus B."/>
            <person name="Baldrian P."/>
            <person name="Stursova M."/>
            <person name="Weitz H."/>
            <person name="Taylor A."/>
            <person name="Grigoriev I.V."/>
            <person name="Nagy L.G."/>
            <person name="Martin F."/>
            <person name="Kauserud H."/>
        </authorList>
    </citation>
    <scope>NUCLEOTIDE SEQUENCE</scope>
    <source>
        <strain evidence="1">CBHHK200</strain>
    </source>
</reference>
<accession>A0AAD6S1E1</accession>
<evidence type="ECO:0000313" key="1">
    <source>
        <dbReference type="EMBL" id="KAJ7019049.1"/>
    </source>
</evidence>
<sequence length="333" mass="36488">MCLEGTEVHAYEEKEAVSVVRMTSTASPAAEHARHPRNRRWRLPGCAIASCFPTHRQRTDGGGFEGDGRRLLRHVVPHTVLRQRLLARVRHRHPRHVIITGRTVLKSSSARYPHAHAAATTSLSSSSKRFAGSGVPPPSPEASCSAAREIRVVYSAFALGEWGMLLKAGRVSVGMAYNNYQHLESLLDSALATLALIQMATSPPIFTPHLLGVLHTSGYPEYTHKGYGRYHGPGQKCWPWARRRRGENLAHGTTHGHPSNPSGSKDQKGFISGIWAPFGLLKGLLQSLHPGLSACEVGATSEHIKFVLSAYWAACRSALVWAFGGRLGWYWAC</sequence>
<organism evidence="1 2">
    <name type="scientific">Mycena alexandri</name>
    <dbReference type="NCBI Taxonomy" id="1745969"/>
    <lineage>
        <taxon>Eukaryota</taxon>
        <taxon>Fungi</taxon>
        <taxon>Dikarya</taxon>
        <taxon>Basidiomycota</taxon>
        <taxon>Agaricomycotina</taxon>
        <taxon>Agaricomycetes</taxon>
        <taxon>Agaricomycetidae</taxon>
        <taxon>Agaricales</taxon>
        <taxon>Marasmiineae</taxon>
        <taxon>Mycenaceae</taxon>
        <taxon>Mycena</taxon>
    </lineage>
</organism>
<proteinExistence type="predicted"/>
<protein>
    <submittedName>
        <fullName evidence="1">Uncharacterized protein</fullName>
    </submittedName>
</protein>
<evidence type="ECO:0000313" key="2">
    <source>
        <dbReference type="Proteomes" id="UP001218188"/>
    </source>
</evidence>